<evidence type="ECO:0000313" key="2">
    <source>
        <dbReference type="Proteomes" id="UP000553632"/>
    </source>
</evidence>
<feature type="non-terminal residue" evidence="1">
    <location>
        <position position="1"/>
    </location>
</feature>
<name>A0A7J6TNX5_PEROL</name>
<comment type="caution">
    <text evidence="1">The sequence shown here is derived from an EMBL/GenBank/DDBJ whole genome shotgun (WGS) entry which is preliminary data.</text>
</comment>
<dbReference type="AlphaFoldDB" id="A0A7J6TNX5"/>
<accession>A0A7J6TNX5</accession>
<gene>
    <name evidence="1" type="ORF">FOZ63_017676</name>
</gene>
<evidence type="ECO:0000313" key="1">
    <source>
        <dbReference type="EMBL" id="KAF4746755.1"/>
    </source>
</evidence>
<keyword evidence="2" id="KW-1185">Reference proteome</keyword>
<reference evidence="1 2" key="1">
    <citation type="submission" date="2020-04" db="EMBL/GenBank/DDBJ databases">
        <title>Perkinsus olseni comparative genomics.</title>
        <authorList>
            <person name="Bogema D.R."/>
        </authorList>
    </citation>
    <scope>NUCLEOTIDE SEQUENCE [LARGE SCALE GENOMIC DNA]</scope>
    <source>
        <strain evidence="1 2">ATCC PRA-207</strain>
    </source>
</reference>
<dbReference type="EMBL" id="JABANO010009489">
    <property type="protein sequence ID" value="KAF4746755.1"/>
    <property type="molecule type" value="Genomic_DNA"/>
</dbReference>
<sequence length="151" mass="17045">MILIEEETLEISGRLSTLWTEQQKYVGSLIMGRTRFRDNTSVSYPVGHRVTLHPSNPSTQVYIPVAIPEWLSTDFLSFKSQLGRWHRISEWSTNEEIRATVPYAGAKVCWATRPTGHHQSAFMKTAGTVNFVNPPEFPYAKLSLTTTMTGA</sequence>
<dbReference type="Proteomes" id="UP000553632">
    <property type="component" value="Unassembled WGS sequence"/>
</dbReference>
<protein>
    <submittedName>
        <fullName evidence="1">Uncharacterized protein</fullName>
    </submittedName>
</protein>
<proteinExistence type="predicted"/>
<organism evidence="1 2">
    <name type="scientific">Perkinsus olseni</name>
    <name type="common">Perkinsus atlanticus</name>
    <dbReference type="NCBI Taxonomy" id="32597"/>
    <lineage>
        <taxon>Eukaryota</taxon>
        <taxon>Sar</taxon>
        <taxon>Alveolata</taxon>
        <taxon>Perkinsozoa</taxon>
        <taxon>Perkinsea</taxon>
        <taxon>Perkinsida</taxon>
        <taxon>Perkinsidae</taxon>
        <taxon>Perkinsus</taxon>
    </lineage>
</organism>